<dbReference type="AlphaFoldDB" id="N6ZL94"/>
<dbReference type="Pfam" id="PF00072">
    <property type="entry name" value="Response_reg"/>
    <property type="match status" value="1"/>
</dbReference>
<dbReference type="EMBL" id="AMXF01000283">
    <property type="protein sequence ID" value="ENO95093.1"/>
    <property type="molecule type" value="Genomic_DNA"/>
</dbReference>
<dbReference type="InterPro" id="IPR011006">
    <property type="entry name" value="CheY-like_superfamily"/>
</dbReference>
<dbReference type="GO" id="GO:0016301">
    <property type="term" value="F:kinase activity"/>
    <property type="evidence" value="ECO:0007669"/>
    <property type="project" value="UniProtKB-KW"/>
</dbReference>
<evidence type="ECO:0000259" key="3">
    <source>
        <dbReference type="PROSITE" id="PS50110"/>
    </source>
</evidence>
<organism evidence="4 5">
    <name type="scientific">Thauera phenylacetica B4P</name>
    <dbReference type="NCBI Taxonomy" id="1234382"/>
    <lineage>
        <taxon>Bacteria</taxon>
        <taxon>Pseudomonadati</taxon>
        <taxon>Pseudomonadota</taxon>
        <taxon>Betaproteobacteria</taxon>
        <taxon>Rhodocyclales</taxon>
        <taxon>Zoogloeaceae</taxon>
        <taxon>Thauera</taxon>
    </lineage>
</organism>
<comment type="caution">
    <text evidence="4">The sequence shown here is derived from an EMBL/GenBank/DDBJ whole genome shotgun (WGS) entry which is preliminary data.</text>
</comment>
<proteinExistence type="predicted"/>
<keyword evidence="4" id="KW-0808">Transferase</keyword>
<feature type="modified residue" description="4-aspartylphosphate" evidence="2">
    <location>
        <position position="63"/>
    </location>
</feature>
<dbReference type="InterPro" id="IPR050595">
    <property type="entry name" value="Bact_response_regulator"/>
</dbReference>
<evidence type="ECO:0000256" key="1">
    <source>
        <dbReference type="ARBA" id="ARBA00022553"/>
    </source>
</evidence>
<evidence type="ECO:0000313" key="4">
    <source>
        <dbReference type="EMBL" id="ENO95093.1"/>
    </source>
</evidence>
<evidence type="ECO:0000256" key="2">
    <source>
        <dbReference type="PROSITE-ProRule" id="PRU00169"/>
    </source>
</evidence>
<dbReference type="PANTHER" id="PTHR44591:SF3">
    <property type="entry name" value="RESPONSE REGULATORY DOMAIN-CONTAINING PROTEIN"/>
    <property type="match status" value="1"/>
</dbReference>
<dbReference type="SMART" id="SM00448">
    <property type="entry name" value="REC"/>
    <property type="match status" value="1"/>
</dbReference>
<accession>N6ZL94</accession>
<reference evidence="4 5" key="1">
    <citation type="submission" date="2012-09" db="EMBL/GenBank/DDBJ databases">
        <title>Draft Genome Sequences of 6 Strains from Genus Thauera.</title>
        <authorList>
            <person name="Liu B."/>
            <person name="Shapleigh J.P."/>
            <person name="Frostegard A.H."/>
        </authorList>
    </citation>
    <scope>NUCLEOTIDE SEQUENCE [LARGE SCALE GENOMIC DNA]</scope>
    <source>
        <strain evidence="4 5">B4P</strain>
    </source>
</reference>
<dbReference type="GO" id="GO:0000160">
    <property type="term" value="P:phosphorelay signal transduction system"/>
    <property type="evidence" value="ECO:0007669"/>
    <property type="project" value="InterPro"/>
</dbReference>
<keyword evidence="1 2" id="KW-0597">Phosphoprotein</keyword>
<gene>
    <name evidence="4" type="ORF">C667_20784</name>
</gene>
<dbReference type="PROSITE" id="PS50110">
    <property type="entry name" value="RESPONSE_REGULATORY"/>
    <property type="match status" value="1"/>
</dbReference>
<name>N6ZL94_9RHOO</name>
<sequence length="137" mass="14394">MNAPNPASPAATERILVADDNREIADLLAELLASLGHAVDTRYDGAQARAAIEAAPPRCAILDISMPGLDGCALARWVRARPDGAMIRLVAMTGHCAADERARILDAGFDEVLAKPFDLDRLEAALCGALPHRSAAA</sequence>
<dbReference type="RefSeq" id="WP_004380551.1">
    <property type="nucleotide sequence ID" value="NZ_AMXF01000283.1"/>
</dbReference>
<dbReference type="Gene3D" id="3.40.50.2300">
    <property type="match status" value="1"/>
</dbReference>
<dbReference type="Proteomes" id="UP000013047">
    <property type="component" value="Unassembled WGS sequence"/>
</dbReference>
<dbReference type="InterPro" id="IPR001789">
    <property type="entry name" value="Sig_transdc_resp-reg_receiver"/>
</dbReference>
<protein>
    <submittedName>
        <fullName evidence="4">Signal transduction histidine kinase with CheB and CheR activity</fullName>
    </submittedName>
</protein>
<feature type="domain" description="Response regulatory" evidence="3">
    <location>
        <begin position="14"/>
        <end position="130"/>
    </location>
</feature>
<keyword evidence="4" id="KW-0418">Kinase</keyword>
<evidence type="ECO:0000313" key="5">
    <source>
        <dbReference type="Proteomes" id="UP000013047"/>
    </source>
</evidence>
<keyword evidence="5" id="KW-1185">Reference proteome</keyword>
<dbReference type="OrthoDB" id="5421695at2"/>
<dbReference type="SUPFAM" id="SSF52172">
    <property type="entry name" value="CheY-like"/>
    <property type="match status" value="1"/>
</dbReference>
<dbReference type="PANTHER" id="PTHR44591">
    <property type="entry name" value="STRESS RESPONSE REGULATOR PROTEIN 1"/>
    <property type="match status" value="1"/>
</dbReference>